<sequence>MGRTKKTEKQTVFGLRTDHMSEEVYNHLEQKARSKKLATYIIQLVEQDLAQKEPFDAKKELLKVSKNQEHMMNAIKQITQTISDFHVAPVSAVLMQGDENTHNSSLADDLLKDVGQMGQLITNTNITGSLDEEDLEDPDF</sequence>
<dbReference type="EMBL" id="HG810023">
    <property type="protein sequence ID" value="CDN39357.1"/>
    <property type="molecule type" value="Genomic_DNA"/>
</dbReference>
<dbReference type="HOGENOM" id="CLU_1841182_0_0_9"/>
<dbReference type="RefSeq" id="WP_030029957.1">
    <property type="nucleotide sequence ID" value="NZ_HG810023.1"/>
</dbReference>
<proteinExistence type="predicted"/>
<reference evidence="1" key="2">
    <citation type="submission" date="2014-01" db="EMBL/GenBank/DDBJ databases">
        <authorList>
            <person name="Aslett M."/>
        </authorList>
    </citation>
    <scope>NUCLEOTIDE SEQUENCE [LARGE SCALE GENOMIC DNA]</scope>
    <source>
        <strain evidence="1">DB27</strain>
    </source>
</reference>
<gene>
    <name evidence="1" type="ORF">BTDB27_p000020</name>
</gene>
<dbReference type="Proteomes" id="UP000030682">
    <property type="component" value="Unassembled WGS sequence"/>
</dbReference>
<name>W8YKX1_BACTU</name>
<evidence type="ECO:0000313" key="1">
    <source>
        <dbReference type="EMBL" id="CDN39357.1"/>
    </source>
</evidence>
<protein>
    <submittedName>
        <fullName evidence="1">Uncharacterized protein</fullName>
    </submittedName>
</protein>
<organism evidence="1">
    <name type="scientific">Bacillus thuringiensis DB27</name>
    <dbReference type="NCBI Taxonomy" id="1431339"/>
    <lineage>
        <taxon>Bacteria</taxon>
        <taxon>Bacillati</taxon>
        <taxon>Bacillota</taxon>
        <taxon>Bacilli</taxon>
        <taxon>Bacillales</taxon>
        <taxon>Bacillaceae</taxon>
        <taxon>Bacillus</taxon>
        <taxon>Bacillus cereus group</taxon>
    </lineage>
</organism>
<reference evidence="1" key="1">
    <citation type="submission" date="2014-01" db="EMBL/GenBank/DDBJ databases">
        <title>Draft genome sequence of highly nematicidal Bacillus thuringiensis DB27.</title>
        <authorList>
            <person name="Iatsenko I."/>
            <person name="Pickard D."/>
            <person name="Corton C."/>
            <person name="Dougan G."/>
            <person name="Sommer R.J."/>
        </authorList>
    </citation>
    <scope>NUCLEOTIDE SEQUENCE [LARGE SCALE GENOMIC DNA]</scope>
    <source>
        <strain evidence="1">DB27</strain>
    </source>
</reference>
<accession>W8YKX1</accession>
<dbReference type="AlphaFoldDB" id="W8YKX1"/>